<feature type="region of interest" description="Disordered" evidence="1">
    <location>
        <begin position="1"/>
        <end position="30"/>
    </location>
</feature>
<feature type="compositionally biased region" description="Basic and acidic residues" evidence="1">
    <location>
        <begin position="243"/>
        <end position="258"/>
    </location>
</feature>
<sequence length="258" mass="28552">MALRLPNNTSLPPQCKLSTESLPASPPSYTTHFQDIRLPCPQLSDDHVPITTSHRTGATSSAQSSHGVSQKSRVRFVLDPSHRERRDSIDSDFSNGSITVVYDKGGETRRGPDALRRIRLICQVMSSLFNSRKENAGVLNRDAVAVKPTKKKSLFSRVAKDAKDNDGLLPETGKGKPSLTRAPSLFSIRSQTSSVPTKKPLKSGSTTRPIISSPRRLGSHLNQHAINDLGNHQYVQNDPDDDSINRMHNEDRERELLE</sequence>
<dbReference type="Proteomes" id="UP000054988">
    <property type="component" value="Unassembled WGS sequence"/>
</dbReference>
<protein>
    <submittedName>
        <fullName evidence="2">Uncharacterized protein</fullName>
    </submittedName>
</protein>
<feature type="region of interest" description="Disordered" evidence="1">
    <location>
        <begin position="230"/>
        <end position="258"/>
    </location>
</feature>
<evidence type="ECO:0000313" key="3">
    <source>
        <dbReference type="Proteomes" id="UP000054988"/>
    </source>
</evidence>
<evidence type="ECO:0000313" key="2">
    <source>
        <dbReference type="EMBL" id="KTB32446.1"/>
    </source>
</evidence>
<accession>A0A0W0F808</accession>
<proteinExistence type="predicted"/>
<evidence type="ECO:0000256" key="1">
    <source>
        <dbReference type="SAM" id="MobiDB-lite"/>
    </source>
</evidence>
<dbReference type="EMBL" id="LATX01002226">
    <property type="protein sequence ID" value="KTB32446.1"/>
    <property type="molecule type" value="Genomic_DNA"/>
</dbReference>
<name>A0A0W0F808_MONRR</name>
<feature type="region of interest" description="Disordered" evidence="1">
    <location>
        <begin position="49"/>
        <end position="73"/>
    </location>
</feature>
<organism evidence="2 3">
    <name type="scientific">Moniliophthora roreri</name>
    <name type="common">Frosty pod rot fungus</name>
    <name type="synonym">Monilia roreri</name>
    <dbReference type="NCBI Taxonomy" id="221103"/>
    <lineage>
        <taxon>Eukaryota</taxon>
        <taxon>Fungi</taxon>
        <taxon>Dikarya</taxon>
        <taxon>Basidiomycota</taxon>
        <taxon>Agaricomycotina</taxon>
        <taxon>Agaricomycetes</taxon>
        <taxon>Agaricomycetidae</taxon>
        <taxon>Agaricales</taxon>
        <taxon>Marasmiineae</taxon>
        <taxon>Marasmiaceae</taxon>
        <taxon>Moniliophthora</taxon>
    </lineage>
</organism>
<gene>
    <name evidence="2" type="ORF">WG66_14972</name>
</gene>
<comment type="caution">
    <text evidence="2">The sequence shown here is derived from an EMBL/GenBank/DDBJ whole genome shotgun (WGS) entry which is preliminary data.</text>
</comment>
<feature type="compositionally biased region" description="Polar residues" evidence="1">
    <location>
        <begin position="50"/>
        <end position="71"/>
    </location>
</feature>
<feature type="compositionally biased region" description="Polar residues" evidence="1">
    <location>
        <begin position="187"/>
        <end position="196"/>
    </location>
</feature>
<feature type="region of interest" description="Disordered" evidence="1">
    <location>
        <begin position="164"/>
        <end position="215"/>
    </location>
</feature>
<dbReference type="AlphaFoldDB" id="A0A0W0F808"/>
<reference evidence="2 3" key="1">
    <citation type="submission" date="2015-12" db="EMBL/GenBank/DDBJ databases">
        <title>Draft genome sequence of Moniliophthora roreri, the causal agent of frosty pod rot of cacao.</title>
        <authorList>
            <person name="Aime M.C."/>
            <person name="Diaz-Valderrama J.R."/>
            <person name="Kijpornyongpan T."/>
            <person name="Phillips-Mora W."/>
        </authorList>
    </citation>
    <scope>NUCLEOTIDE SEQUENCE [LARGE SCALE GENOMIC DNA]</scope>
    <source>
        <strain evidence="2 3">MCA 2952</strain>
    </source>
</reference>